<keyword evidence="15" id="KW-1185">Reference proteome</keyword>
<evidence type="ECO:0000256" key="2">
    <source>
        <dbReference type="ARBA" id="ARBA00004193"/>
    </source>
</evidence>
<name>A0ABT1WPP2_9LACT</name>
<feature type="signal peptide" evidence="12">
    <location>
        <begin position="1"/>
        <end position="19"/>
    </location>
</feature>
<evidence type="ECO:0000256" key="12">
    <source>
        <dbReference type="SAM" id="SignalP"/>
    </source>
</evidence>
<dbReference type="PROSITE" id="PS01096">
    <property type="entry name" value="PPIC_PPIASE_1"/>
    <property type="match status" value="1"/>
</dbReference>
<dbReference type="PROSITE" id="PS51257">
    <property type="entry name" value="PROKAR_LIPOPROTEIN"/>
    <property type="match status" value="1"/>
</dbReference>
<dbReference type="InterPro" id="IPR000297">
    <property type="entry name" value="PPIase_PpiC"/>
</dbReference>
<dbReference type="SUPFAM" id="SSF109998">
    <property type="entry name" value="Triger factor/SurA peptide-binding domain-like"/>
    <property type="match status" value="1"/>
</dbReference>
<organism evidence="14 15">
    <name type="scientific">Granulicatella seriolae</name>
    <dbReference type="NCBI Taxonomy" id="2967226"/>
    <lineage>
        <taxon>Bacteria</taxon>
        <taxon>Bacillati</taxon>
        <taxon>Bacillota</taxon>
        <taxon>Bacilli</taxon>
        <taxon>Lactobacillales</taxon>
        <taxon>Carnobacteriaceae</taxon>
        <taxon>Granulicatella</taxon>
    </lineage>
</organism>
<gene>
    <name evidence="11" type="primary">prsA</name>
    <name evidence="14" type="ORF">NPA36_07830</name>
</gene>
<dbReference type="Gene3D" id="3.10.50.40">
    <property type="match status" value="1"/>
</dbReference>
<reference evidence="14" key="2">
    <citation type="journal article" date="2023" name="Curr. Microbiol.">
        <title>Granulicatella seriolae sp. nov., a Novel Facultative Anaerobe Isolated from Yellowtail Marine Fish.</title>
        <authorList>
            <person name="Lee M."/>
            <person name="Choi Y.J."/>
            <person name="Farooq A."/>
            <person name="Jeong J.B."/>
            <person name="Jung M.Y."/>
        </authorList>
    </citation>
    <scope>NUCLEOTIDE SEQUENCE</scope>
    <source>
        <strain evidence="14">S8</strain>
    </source>
</reference>
<comment type="catalytic activity">
    <reaction evidence="1 11">
        <text>[protein]-peptidylproline (omega=180) = [protein]-peptidylproline (omega=0)</text>
        <dbReference type="Rhea" id="RHEA:16237"/>
        <dbReference type="Rhea" id="RHEA-COMP:10747"/>
        <dbReference type="Rhea" id="RHEA-COMP:10748"/>
        <dbReference type="ChEBI" id="CHEBI:83833"/>
        <dbReference type="ChEBI" id="CHEBI:83834"/>
        <dbReference type="EC" id="5.2.1.8"/>
    </reaction>
</comment>
<evidence type="ECO:0000313" key="15">
    <source>
        <dbReference type="Proteomes" id="UP001059480"/>
    </source>
</evidence>
<evidence type="ECO:0000256" key="1">
    <source>
        <dbReference type="ARBA" id="ARBA00000971"/>
    </source>
</evidence>
<comment type="similarity">
    <text evidence="3 11">Belongs to the PrsA family.</text>
</comment>
<accession>A0ABT1WPP2</accession>
<protein>
    <recommendedName>
        <fullName evidence="11">Foldase protein PrsA</fullName>
        <ecNumber evidence="11">5.2.1.8</ecNumber>
    </recommendedName>
</protein>
<dbReference type="PROSITE" id="PS50198">
    <property type="entry name" value="PPIC_PPIASE_2"/>
    <property type="match status" value="1"/>
</dbReference>
<evidence type="ECO:0000256" key="4">
    <source>
        <dbReference type="ARBA" id="ARBA00022475"/>
    </source>
</evidence>
<keyword evidence="4 11" id="KW-1003">Cell membrane</keyword>
<dbReference type="InterPro" id="IPR023059">
    <property type="entry name" value="Foldase_PrsA"/>
</dbReference>
<evidence type="ECO:0000256" key="9">
    <source>
        <dbReference type="ARBA" id="ARBA00023235"/>
    </source>
</evidence>
<evidence type="ECO:0000256" key="6">
    <source>
        <dbReference type="ARBA" id="ARBA00023110"/>
    </source>
</evidence>
<dbReference type="SUPFAM" id="SSF54534">
    <property type="entry name" value="FKBP-like"/>
    <property type="match status" value="1"/>
</dbReference>
<feature type="chain" id="PRO_5046231676" description="Foldase protein PrsA" evidence="12">
    <location>
        <begin position="20"/>
        <end position="331"/>
    </location>
</feature>
<dbReference type="EMBL" id="JANHNZ010000008">
    <property type="protein sequence ID" value="MCQ9210458.1"/>
    <property type="molecule type" value="Genomic_DNA"/>
</dbReference>
<feature type="domain" description="PpiC" evidence="13">
    <location>
        <begin position="147"/>
        <end position="251"/>
    </location>
</feature>
<sequence length="331" mass="35030">MKKSFVGALALLSSVVLVACSNGTGTSSPDTVLTSDAGTITKDQLYTALKSQAGSATLQRLVMIQVLEKDAGDQKDTLKKEADAEVATQMTQYGGEEGLTSILKQSGFSSIDMYKETVYLNKLINAAVKKATTFTDAEVQAHYDAWQPKITVQHILIASKATDDPTAIAAAKQKAVDLIGQLNGGADFATLAKENSDDTGSKESGGTIGPFSHNEMVAPFSDAAYALANVGDYTKEPVQTDYGFHIIKLTDKPAKEALDKVRATMEEEMLNEKLKDSAYIHSIVGKLIQEANIKINDEDLKDALAEFLPADAGAASSSEAASSSSEASSSN</sequence>
<keyword evidence="5 11" id="KW-0732">Signal</keyword>
<proteinExistence type="inferred from homology"/>
<comment type="subcellular location">
    <subcellularLocation>
        <location evidence="2 11">Cell membrane</location>
        <topology evidence="2 11">Lipid-anchor</topology>
    </subcellularLocation>
</comment>
<keyword evidence="7 11" id="KW-0472">Membrane</keyword>
<evidence type="ECO:0000256" key="3">
    <source>
        <dbReference type="ARBA" id="ARBA00006071"/>
    </source>
</evidence>
<dbReference type="EC" id="5.2.1.8" evidence="11"/>
<dbReference type="PANTHER" id="PTHR47245:SF1">
    <property type="entry name" value="FOLDASE PROTEIN PRSA"/>
    <property type="match status" value="1"/>
</dbReference>
<dbReference type="RefSeq" id="WP_256945569.1">
    <property type="nucleotide sequence ID" value="NZ_JANHNZ010000008.1"/>
</dbReference>
<evidence type="ECO:0000256" key="11">
    <source>
        <dbReference type="HAMAP-Rule" id="MF_01145"/>
    </source>
</evidence>
<comment type="function">
    <text evidence="11">Plays a major role in protein secretion by helping the post-translocational extracellular folding of several secreted proteins.</text>
</comment>
<keyword evidence="8 11" id="KW-0564">Palmitate</keyword>
<evidence type="ECO:0000256" key="5">
    <source>
        <dbReference type="ARBA" id="ARBA00022729"/>
    </source>
</evidence>
<reference evidence="14" key="1">
    <citation type="submission" date="2022-07" db="EMBL/GenBank/DDBJ databases">
        <authorList>
            <person name="Jung M.-Y."/>
            <person name="Lee M."/>
        </authorList>
    </citation>
    <scope>NUCLEOTIDE SEQUENCE</scope>
    <source>
        <strain evidence="14">S8</strain>
    </source>
</reference>
<dbReference type="GO" id="GO:0003755">
    <property type="term" value="F:peptidyl-prolyl cis-trans isomerase activity"/>
    <property type="evidence" value="ECO:0007669"/>
    <property type="project" value="UniProtKB-EC"/>
</dbReference>
<comment type="caution">
    <text evidence="14">The sequence shown here is derived from an EMBL/GenBank/DDBJ whole genome shotgun (WGS) entry which is preliminary data.</text>
</comment>
<dbReference type="PANTHER" id="PTHR47245">
    <property type="entry name" value="PEPTIDYLPROLYL ISOMERASE"/>
    <property type="match status" value="1"/>
</dbReference>
<dbReference type="InterPro" id="IPR050245">
    <property type="entry name" value="PrsA_foldase"/>
</dbReference>
<evidence type="ECO:0000259" key="13">
    <source>
        <dbReference type="PROSITE" id="PS50198"/>
    </source>
</evidence>
<evidence type="ECO:0000256" key="7">
    <source>
        <dbReference type="ARBA" id="ARBA00023136"/>
    </source>
</evidence>
<reference evidence="14" key="3">
    <citation type="journal article" date="2023" name="Microbiol. Resour. Announc.">
        <title>Draft Genome Sequence of Granulicatella sp. Strain S8, Isolated from a Marine Fish, Seriola quinqueradiata.</title>
        <authorList>
            <person name="Lee M."/>
            <person name="Farooq A."/>
            <person name="Jeong J.B."/>
            <person name="Jung M.Y."/>
        </authorList>
    </citation>
    <scope>NUCLEOTIDE SEQUENCE</scope>
    <source>
        <strain evidence="14">S8</strain>
    </source>
</reference>
<evidence type="ECO:0000313" key="14">
    <source>
        <dbReference type="EMBL" id="MCQ9210458.1"/>
    </source>
</evidence>
<keyword evidence="10 11" id="KW-0449">Lipoprotein</keyword>
<dbReference type="InterPro" id="IPR046357">
    <property type="entry name" value="PPIase_dom_sf"/>
</dbReference>
<dbReference type="InterPro" id="IPR027304">
    <property type="entry name" value="Trigger_fact/SurA_dom_sf"/>
</dbReference>
<keyword evidence="9 11" id="KW-0413">Isomerase</keyword>
<dbReference type="Proteomes" id="UP001059480">
    <property type="component" value="Unassembled WGS sequence"/>
</dbReference>
<evidence type="ECO:0000256" key="10">
    <source>
        <dbReference type="ARBA" id="ARBA00023288"/>
    </source>
</evidence>
<keyword evidence="6 11" id="KW-0697">Rotamase</keyword>
<evidence type="ECO:0000256" key="8">
    <source>
        <dbReference type="ARBA" id="ARBA00023139"/>
    </source>
</evidence>
<dbReference type="Pfam" id="PF13616">
    <property type="entry name" value="Rotamase_3"/>
    <property type="match status" value="1"/>
</dbReference>
<dbReference type="InterPro" id="IPR023058">
    <property type="entry name" value="PPIase_PpiC_CS"/>
</dbReference>
<dbReference type="HAMAP" id="MF_01145">
    <property type="entry name" value="Foldase_PrsA"/>
    <property type="match status" value="1"/>
</dbReference>